<dbReference type="Proteomes" id="UP000766904">
    <property type="component" value="Unassembled WGS sequence"/>
</dbReference>
<dbReference type="RefSeq" id="WP_148856711.1">
    <property type="nucleotide sequence ID" value="NZ_PHNJ01000002.1"/>
</dbReference>
<feature type="compositionally biased region" description="Basic and acidic residues" evidence="1">
    <location>
        <begin position="1"/>
        <end position="14"/>
    </location>
</feature>
<reference evidence="4" key="1">
    <citation type="submission" date="2017-11" db="EMBL/GenBank/DDBJ databases">
        <authorList>
            <person name="Kajale S.C."/>
            <person name="Sharma A."/>
        </authorList>
    </citation>
    <scope>NUCLEOTIDE SEQUENCE</scope>
    <source>
        <strain evidence="4">LS1_42</strain>
    </source>
</reference>
<dbReference type="AlphaFoldDB" id="A0A8J8Q3L5"/>
<dbReference type="Pfam" id="PF25933">
    <property type="entry name" value="DUF7978"/>
    <property type="match status" value="1"/>
</dbReference>
<dbReference type="InterPro" id="IPR058284">
    <property type="entry name" value="DUF7978"/>
</dbReference>
<feature type="transmembrane region" description="Helical" evidence="2">
    <location>
        <begin position="203"/>
        <end position="226"/>
    </location>
</feature>
<sequence>MSDERRLEYDKGPALEDEERAPEENDDPDTDEGSEGTEPTGDGRLIVALAPWKAGTLSGVGAFALVFAATYQLVGAMFATGMFARAENEPSQWAIAGLTMLGSHGATIEENGEPIQGAYAPTGLLTSHVSALLPVVILALVGYLLVRYVPLETVKDAGFAIGTTVASYAVLATVLALLATWAPEADEFAPEAEPDAIAVTVDASMLFSTTFSVLLFVTFGAAVAALPRLLEYVPVETTNTDTTS</sequence>
<protein>
    <recommendedName>
        <fullName evidence="3">DUF7978 domain-containing protein</fullName>
    </recommendedName>
</protein>
<evidence type="ECO:0000256" key="2">
    <source>
        <dbReference type="SAM" id="Phobius"/>
    </source>
</evidence>
<feature type="compositionally biased region" description="Acidic residues" evidence="1">
    <location>
        <begin position="15"/>
        <end position="35"/>
    </location>
</feature>
<feature type="transmembrane region" description="Helical" evidence="2">
    <location>
        <begin position="129"/>
        <end position="146"/>
    </location>
</feature>
<feature type="transmembrane region" description="Helical" evidence="2">
    <location>
        <begin position="62"/>
        <end position="84"/>
    </location>
</feature>
<keyword evidence="2" id="KW-0812">Transmembrane</keyword>
<feature type="region of interest" description="Disordered" evidence="1">
    <location>
        <begin position="1"/>
        <end position="42"/>
    </location>
</feature>
<organism evidence="4 5">
    <name type="scientific">Natronococcus pandeyae</name>
    <dbReference type="NCBI Taxonomy" id="2055836"/>
    <lineage>
        <taxon>Archaea</taxon>
        <taxon>Methanobacteriati</taxon>
        <taxon>Methanobacteriota</taxon>
        <taxon>Stenosarchaea group</taxon>
        <taxon>Halobacteria</taxon>
        <taxon>Halobacteriales</taxon>
        <taxon>Natrialbaceae</taxon>
        <taxon>Natronococcus</taxon>
    </lineage>
</organism>
<keyword evidence="2" id="KW-0472">Membrane</keyword>
<comment type="caution">
    <text evidence="4">The sequence shown here is derived from an EMBL/GenBank/DDBJ whole genome shotgun (WGS) entry which is preliminary data.</text>
</comment>
<name>A0A8J8Q3L5_9EURY</name>
<evidence type="ECO:0000313" key="4">
    <source>
        <dbReference type="EMBL" id="TYL39575.1"/>
    </source>
</evidence>
<proteinExistence type="predicted"/>
<evidence type="ECO:0000313" key="5">
    <source>
        <dbReference type="Proteomes" id="UP000766904"/>
    </source>
</evidence>
<feature type="transmembrane region" description="Helical" evidence="2">
    <location>
        <begin position="158"/>
        <end position="183"/>
    </location>
</feature>
<evidence type="ECO:0000259" key="3">
    <source>
        <dbReference type="Pfam" id="PF25933"/>
    </source>
</evidence>
<feature type="domain" description="DUF7978" evidence="3">
    <location>
        <begin position="53"/>
        <end position="194"/>
    </location>
</feature>
<gene>
    <name evidence="4" type="ORF">CV102_04585</name>
</gene>
<keyword evidence="5" id="KW-1185">Reference proteome</keyword>
<dbReference type="EMBL" id="PHNJ01000002">
    <property type="protein sequence ID" value="TYL39575.1"/>
    <property type="molecule type" value="Genomic_DNA"/>
</dbReference>
<accession>A0A8J8Q3L5</accession>
<keyword evidence="2" id="KW-1133">Transmembrane helix</keyword>
<evidence type="ECO:0000256" key="1">
    <source>
        <dbReference type="SAM" id="MobiDB-lite"/>
    </source>
</evidence>
<dbReference type="OrthoDB" id="177917at2157"/>